<accession>A0AAI9TP13</accession>
<protein>
    <submittedName>
        <fullName evidence="1">Uncharacterized protein</fullName>
    </submittedName>
</protein>
<keyword evidence="2" id="KW-1185">Reference proteome</keyword>
<dbReference type="AlphaFoldDB" id="A0AAI9TP13"/>
<sequence length="182" mass="19560">MASSITWDERGIVNASSTDAKSQWKAELETGRRYHAKSSRKAPTISALEEHVSSAVGSPVNLQSLDPTHSGGFSGAISFLAHANDEFAYGETSLASNDSSKGRVVAVIKLFVHGLDNGITEELSSLEWLLLQTNGDIKTAAPLAVGRMTWDTKPAGVVTYQVAPGIFLYQLMMQMGKQLHVP</sequence>
<name>A0AAI9TP13_PENTH</name>
<evidence type="ECO:0000313" key="2">
    <source>
        <dbReference type="Proteomes" id="UP001227192"/>
    </source>
</evidence>
<dbReference type="Proteomes" id="UP001227192">
    <property type="component" value="Unassembled WGS sequence"/>
</dbReference>
<reference evidence="1" key="1">
    <citation type="submission" date="2015-06" db="EMBL/GenBank/DDBJ databases">
        <authorList>
            <person name="Nguyen H."/>
        </authorList>
    </citation>
    <scope>NUCLEOTIDE SEQUENCE</scope>
    <source>
        <strain evidence="1">DAOM 180753</strain>
    </source>
</reference>
<organism evidence="1 2">
    <name type="scientific">Penicillium thymicola</name>
    <dbReference type="NCBI Taxonomy" id="293382"/>
    <lineage>
        <taxon>Eukaryota</taxon>
        <taxon>Fungi</taxon>
        <taxon>Dikarya</taxon>
        <taxon>Ascomycota</taxon>
        <taxon>Pezizomycotina</taxon>
        <taxon>Eurotiomycetes</taxon>
        <taxon>Eurotiomycetidae</taxon>
        <taxon>Eurotiales</taxon>
        <taxon>Aspergillaceae</taxon>
        <taxon>Penicillium</taxon>
    </lineage>
</organism>
<proteinExistence type="predicted"/>
<comment type="caution">
    <text evidence="1">The sequence shown here is derived from an EMBL/GenBank/DDBJ whole genome shotgun (WGS) entry which is preliminary data.</text>
</comment>
<gene>
    <name evidence="1" type="ORF">VN97_g3228</name>
</gene>
<reference evidence="1" key="2">
    <citation type="journal article" date="2016" name="Fungal Biol.">
        <title>Ochratoxin A production by Penicillium thymicola.</title>
        <authorList>
            <person name="Nguyen H.D.T."/>
            <person name="McMullin D.R."/>
            <person name="Ponomareva E."/>
            <person name="Riley R."/>
            <person name="Pomraning K.R."/>
            <person name="Baker S.E."/>
            <person name="Seifert K.A."/>
        </authorList>
    </citation>
    <scope>NUCLEOTIDE SEQUENCE</scope>
    <source>
        <strain evidence="1">DAOM 180753</strain>
    </source>
</reference>
<evidence type="ECO:0000313" key="1">
    <source>
        <dbReference type="EMBL" id="KAJ9490039.1"/>
    </source>
</evidence>
<dbReference type="EMBL" id="LACB01000068">
    <property type="protein sequence ID" value="KAJ9490039.1"/>
    <property type="molecule type" value="Genomic_DNA"/>
</dbReference>